<keyword evidence="3 5" id="KW-1133">Transmembrane helix</keyword>
<dbReference type="PANTHER" id="PTHR10361:SF28">
    <property type="entry name" value="P3 PROTEIN-RELATED"/>
    <property type="match status" value="1"/>
</dbReference>
<proteinExistence type="predicted"/>
<dbReference type="KEGG" id="mri:Mal4_19120"/>
<dbReference type="OrthoDB" id="9806785at2"/>
<evidence type="ECO:0000256" key="5">
    <source>
        <dbReference type="SAM" id="Phobius"/>
    </source>
</evidence>
<comment type="subcellular location">
    <subcellularLocation>
        <location evidence="1">Membrane</location>
        <topology evidence="1">Multi-pass membrane protein</topology>
    </subcellularLocation>
</comment>
<keyword evidence="7" id="KW-1185">Reference proteome</keyword>
<feature type="transmembrane region" description="Helical" evidence="5">
    <location>
        <begin position="98"/>
        <end position="121"/>
    </location>
</feature>
<keyword evidence="4 5" id="KW-0472">Membrane</keyword>
<dbReference type="RefSeq" id="WP_145368537.1">
    <property type="nucleotide sequence ID" value="NZ_CP036275.1"/>
</dbReference>
<sequence length="348" mass="37428">MNEPVRRRSLLERYLLLWLILSSGLAMVWPHVWESIHSSFPEALASVLRADFDPFVESRVYQGQPQPWLTLTVVITMFAVGCLLPADEIRQVMQRWPTVIGGTAVQYTSMPLLAWGLATLFRLPDDLRIGVIMVGCVPGAMASNVLTLAAKGNISYSVSLTTSATLLSPVIVPVVMWLTLGKSVETAVFVEASARLLREVVLPVVAGHLLCRMSDRFSGISRRVAGPVANLAILWIIAVVVGLNRDRIMALSGTLFAVLLLLNLLGYLAGWLGGSGLGLTTGMRRALMLEVGMQNAGVGAKLASDLFEGSTTTMIPAAIYAFGCMLTGTILAHFMAGREEARGSSGES</sequence>
<evidence type="ECO:0000256" key="4">
    <source>
        <dbReference type="ARBA" id="ARBA00023136"/>
    </source>
</evidence>
<evidence type="ECO:0000313" key="6">
    <source>
        <dbReference type="EMBL" id="QDU37597.1"/>
    </source>
</evidence>
<feature type="transmembrane region" description="Helical" evidence="5">
    <location>
        <begin position="127"/>
        <end position="146"/>
    </location>
</feature>
<dbReference type="EMBL" id="CP036275">
    <property type="protein sequence ID" value="QDU37597.1"/>
    <property type="molecule type" value="Genomic_DNA"/>
</dbReference>
<feature type="transmembrane region" description="Helical" evidence="5">
    <location>
        <begin position="314"/>
        <end position="336"/>
    </location>
</feature>
<dbReference type="Pfam" id="PF01758">
    <property type="entry name" value="SBF"/>
    <property type="match status" value="1"/>
</dbReference>
<feature type="transmembrane region" description="Helical" evidence="5">
    <location>
        <begin position="255"/>
        <end position="274"/>
    </location>
</feature>
<dbReference type="InterPro" id="IPR002657">
    <property type="entry name" value="BilAc:Na_symport/Acr3"/>
</dbReference>
<evidence type="ECO:0000256" key="1">
    <source>
        <dbReference type="ARBA" id="ARBA00004141"/>
    </source>
</evidence>
<name>A0A517Z569_9PLAN</name>
<evidence type="ECO:0000256" key="2">
    <source>
        <dbReference type="ARBA" id="ARBA00022692"/>
    </source>
</evidence>
<dbReference type="InterPro" id="IPR004710">
    <property type="entry name" value="Bilac:Na_transpt"/>
</dbReference>
<accession>A0A517Z569</accession>
<feature type="transmembrane region" description="Helical" evidence="5">
    <location>
        <begin position="68"/>
        <end position="86"/>
    </location>
</feature>
<dbReference type="Proteomes" id="UP000320496">
    <property type="component" value="Chromosome"/>
</dbReference>
<feature type="transmembrane region" description="Helical" evidence="5">
    <location>
        <begin position="158"/>
        <end position="180"/>
    </location>
</feature>
<evidence type="ECO:0000313" key="7">
    <source>
        <dbReference type="Proteomes" id="UP000320496"/>
    </source>
</evidence>
<organism evidence="6 7">
    <name type="scientific">Maioricimonas rarisocia</name>
    <dbReference type="NCBI Taxonomy" id="2528026"/>
    <lineage>
        <taxon>Bacteria</taxon>
        <taxon>Pseudomonadati</taxon>
        <taxon>Planctomycetota</taxon>
        <taxon>Planctomycetia</taxon>
        <taxon>Planctomycetales</taxon>
        <taxon>Planctomycetaceae</taxon>
        <taxon>Maioricimonas</taxon>
    </lineage>
</organism>
<feature type="transmembrane region" description="Helical" evidence="5">
    <location>
        <begin position="14"/>
        <end position="32"/>
    </location>
</feature>
<dbReference type="AlphaFoldDB" id="A0A517Z569"/>
<gene>
    <name evidence="6" type="ORF">Mal4_19120</name>
</gene>
<reference evidence="6 7" key="1">
    <citation type="submission" date="2019-02" db="EMBL/GenBank/DDBJ databases">
        <title>Deep-cultivation of Planctomycetes and their phenomic and genomic characterization uncovers novel biology.</title>
        <authorList>
            <person name="Wiegand S."/>
            <person name="Jogler M."/>
            <person name="Boedeker C."/>
            <person name="Pinto D."/>
            <person name="Vollmers J."/>
            <person name="Rivas-Marin E."/>
            <person name="Kohn T."/>
            <person name="Peeters S.H."/>
            <person name="Heuer A."/>
            <person name="Rast P."/>
            <person name="Oberbeckmann S."/>
            <person name="Bunk B."/>
            <person name="Jeske O."/>
            <person name="Meyerdierks A."/>
            <person name="Storesund J.E."/>
            <person name="Kallscheuer N."/>
            <person name="Luecker S."/>
            <person name="Lage O.M."/>
            <person name="Pohl T."/>
            <person name="Merkel B.J."/>
            <person name="Hornburger P."/>
            <person name="Mueller R.-W."/>
            <person name="Bruemmer F."/>
            <person name="Labrenz M."/>
            <person name="Spormann A.M."/>
            <person name="Op den Camp H."/>
            <person name="Overmann J."/>
            <person name="Amann R."/>
            <person name="Jetten M.S.M."/>
            <person name="Mascher T."/>
            <person name="Medema M.H."/>
            <person name="Devos D.P."/>
            <person name="Kaster A.-K."/>
            <person name="Ovreas L."/>
            <person name="Rohde M."/>
            <person name="Galperin M.Y."/>
            <person name="Jogler C."/>
        </authorList>
    </citation>
    <scope>NUCLEOTIDE SEQUENCE [LARGE SCALE GENOMIC DNA]</scope>
    <source>
        <strain evidence="6 7">Mal4</strain>
    </source>
</reference>
<dbReference type="InterPro" id="IPR038770">
    <property type="entry name" value="Na+/solute_symporter_sf"/>
</dbReference>
<dbReference type="Gene3D" id="1.20.1530.20">
    <property type="match status" value="1"/>
</dbReference>
<evidence type="ECO:0000256" key="3">
    <source>
        <dbReference type="ARBA" id="ARBA00022989"/>
    </source>
</evidence>
<protein>
    <submittedName>
        <fullName evidence="6">Sodium Bile acid symporter family protein</fullName>
    </submittedName>
</protein>
<keyword evidence="2 5" id="KW-0812">Transmembrane</keyword>
<dbReference type="GO" id="GO:0016020">
    <property type="term" value="C:membrane"/>
    <property type="evidence" value="ECO:0007669"/>
    <property type="project" value="UniProtKB-SubCell"/>
</dbReference>
<feature type="transmembrane region" description="Helical" evidence="5">
    <location>
        <begin position="224"/>
        <end position="243"/>
    </location>
</feature>
<dbReference type="PANTHER" id="PTHR10361">
    <property type="entry name" value="SODIUM-BILE ACID COTRANSPORTER"/>
    <property type="match status" value="1"/>
</dbReference>